<dbReference type="PRINTS" id="PR00344">
    <property type="entry name" value="BCTRLSENSOR"/>
</dbReference>
<proteinExistence type="predicted"/>
<evidence type="ECO:0000256" key="1">
    <source>
        <dbReference type="ARBA" id="ARBA00000085"/>
    </source>
</evidence>
<keyword evidence="8 15" id="KW-0812">Transmembrane</keyword>
<dbReference type="PROSITE" id="PS50885">
    <property type="entry name" value="HAMP"/>
    <property type="match status" value="1"/>
</dbReference>
<sequence length="455" mass="48970">MIRLRRLVPSGLAARFSLLLIVALVGVNAIAGFLLAREGSGFDQAVRIQRDMGRLVALVTALEEVDPDTGATILAQSATGYTRFFVAPEPVQPAGARSLPAIEQEVRVALPGHAVRAFDGGREISVSDQPLLLLLSVQLGEGAHQGQWLNSLLYPLPPTRAWWRKIPFFIPLAASLLGTLAVGLIFTRRMTAPLRELATAAWAAGHGDRSVRVTEVGARELREAAAAFNDMQQRIADFDAERMRLVAAIGHDLRTPITSLRIRAEMVEDDQMRGPMIRTLAEMAVIADDLLRYGHDRHDGETPVATDLVALLHQLCDDRGATLDADGPIALPLRPVAIGRALGNLITNAIRYGGTALVRVRQTGTQITITVEDDGPGIPPHLLERVFEPFFRGEDSRNLDTGGAGLGLCIARRIIAEHGGSVTLANRVTGGLRAEVRLGLRLAASQSETSTEIAA</sequence>
<gene>
    <name evidence="18" type="ORF">JWJ88_12240</name>
</gene>
<keyword evidence="12 15" id="KW-1133">Transmembrane helix</keyword>
<dbReference type="InterPro" id="IPR036097">
    <property type="entry name" value="HisK_dim/P_sf"/>
</dbReference>
<evidence type="ECO:0000256" key="11">
    <source>
        <dbReference type="ARBA" id="ARBA00022840"/>
    </source>
</evidence>
<keyword evidence="10" id="KW-0418">Kinase</keyword>
<evidence type="ECO:0000256" key="10">
    <source>
        <dbReference type="ARBA" id="ARBA00022777"/>
    </source>
</evidence>
<dbReference type="SMART" id="SM00387">
    <property type="entry name" value="HATPase_c"/>
    <property type="match status" value="1"/>
</dbReference>
<evidence type="ECO:0000256" key="9">
    <source>
        <dbReference type="ARBA" id="ARBA00022741"/>
    </source>
</evidence>
<evidence type="ECO:0000256" key="2">
    <source>
        <dbReference type="ARBA" id="ARBA00004429"/>
    </source>
</evidence>
<evidence type="ECO:0000256" key="12">
    <source>
        <dbReference type="ARBA" id="ARBA00022989"/>
    </source>
</evidence>
<feature type="transmembrane region" description="Helical" evidence="15">
    <location>
        <begin position="12"/>
        <end position="36"/>
    </location>
</feature>
<keyword evidence="9" id="KW-0547">Nucleotide-binding</keyword>
<dbReference type="CDD" id="cd00082">
    <property type="entry name" value="HisKA"/>
    <property type="match status" value="1"/>
</dbReference>
<evidence type="ECO:0000313" key="19">
    <source>
        <dbReference type="Proteomes" id="UP000663629"/>
    </source>
</evidence>
<dbReference type="InterPro" id="IPR050980">
    <property type="entry name" value="2C_sensor_his_kinase"/>
</dbReference>
<dbReference type="Gene3D" id="3.30.565.10">
    <property type="entry name" value="Histidine kinase-like ATPase, C-terminal domain"/>
    <property type="match status" value="1"/>
</dbReference>
<keyword evidence="6" id="KW-0597">Phosphoprotein</keyword>
<dbReference type="InterPro" id="IPR003660">
    <property type="entry name" value="HAMP_dom"/>
</dbReference>
<accession>A0ABX7JNL9</accession>
<dbReference type="InterPro" id="IPR004358">
    <property type="entry name" value="Sig_transdc_His_kin-like_C"/>
</dbReference>
<dbReference type="PROSITE" id="PS50109">
    <property type="entry name" value="HIS_KIN"/>
    <property type="match status" value="1"/>
</dbReference>
<feature type="domain" description="HAMP" evidence="17">
    <location>
        <begin position="188"/>
        <end position="240"/>
    </location>
</feature>
<keyword evidence="19" id="KW-1185">Reference proteome</keyword>
<evidence type="ECO:0000256" key="7">
    <source>
        <dbReference type="ARBA" id="ARBA00022679"/>
    </source>
</evidence>
<dbReference type="InterPro" id="IPR003661">
    <property type="entry name" value="HisK_dim/P_dom"/>
</dbReference>
<evidence type="ECO:0000259" key="17">
    <source>
        <dbReference type="PROSITE" id="PS50885"/>
    </source>
</evidence>
<keyword evidence="13" id="KW-0902">Two-component regulatory system</keyword>
<evidence type="ECO:0000256" key="3">
    <source>
        <dbReference type="ARBA" id="ARBA00012438"/>
    </source>
</evidence>
<comment type="subcellular location">
    <subcellularLocation>
        <location evidence="2">Cell inner membrane</location>
        <topology evidence="2">Multi-pass membrane protein</topology>
    </subcellularLocation>
</comment>
<evidence type="ECO:0000256" key="8">
    <source>
        <dbReference type="ARBA" id="ARBA00022692"/>
    </source>
</evidence>
<keyword evidence="18" id="KW-0614">Plasmid</keyword>
<feature type="domain" description="Histidine kinase" evidence="16">
    <location>
        <begin position="248"/>
        <end position="442"/>
    </location>
</feature>
<dbReference type="PANTHER" id="PTHR44936:SF5">
    <property type="entry name" value="SENSOR HISTIDINE KINASE ENVZ"/>
    <property type="match status" value="1"/>
</dbReference>
<dbReference type="InterPro" id="IPR003594">
    <property type="entry name" value="HATPase_dom"/>
</dbReference>
<organism evidence="18 19">
    <name type="scientific">Paracoccus methylovorus</name>
    <dbReference type="NCBI Taxonomy" id="2812658"/>
    <lineage>
        <taxon>Bacteria</taxon>
        <taxon>Pseudomonadati</taxon>
        <taxon>Pseudomonadota</taxon>
        <taxon>Alphaproteobacteria</taxon>
        <taxon>Rhodobacterales</taxon>
        <taxon>Paracoccaceae</taxon>
        <taxon>Paracoccus</taxon>
    </lineage>
</organism>
<evidence type="ECO:0000256" key="6">
    <source>
        <dbReference type="ARBA" id="ARBA00022553"/>
    </source>
</evidence>
<dbReference type="Gene3D" id="1.10.287.130">
    <property type="match status" value="1"/>
</dbReference>
<dbReference type="InterPro" id="IPR005467">
    <property type="entry name" value="His_kinase_dom"/>
</dbReference>
<keyword evidence="7" id="KW-0808">Transferase</keyword>
<dbReference type="Pfam" id="PF02518">
    <property type="entry name" value="HATPase_c"/>
    <property type="match status" value="1"/>
</dbReference>
<evidence type="ECO:0000259" key="16">
    <source>
        <dbReference type="PROSITE" id="PS50109"/>
    </source>
</evidence>
<dbReference type="SUPFAM" id="SSF47384">
    <property type="entry name" value="Homodimeric domain of signal transducing histidine kinase"/>
    <property type="match status" value="1"/>
</dbReference>
<dbReference type="RefSeq" id="WP_205295239.1">
    <property type="nucleotide sequence ID" value="NZ_CP070369.1"/>
</dbReference>
<evidence type="ECO:0000256" key="13">
    <source>
        <dbReference type="ARBA" id="ARBA00023012"/>
    </source>
</evidence>
<comment type="catalytic activity">
    <reaction evidence="1">
        <text>ATP + protein L-histidine = ADP + protein N-phospho-L-histidine.</text>
        <dbReference type="EC" id="2.7.13.3"/>
    </reaction>
</comment>
<dbReference type="Gene3D" id="1.10.8.500">
    <property type="entry name" value="HAMP domain in histidine kinase"/>
    <property type="match status" value="1"/>
</dbReference>
<reference evidence="18 19" key="1">
    <citation type="submission" date="2021-02" db="EMBL/GenBank/DDBJ databases">
        <title>Paracoccus methylovroum sp.nov., a new methanol and methylamine utilizing methylotrophic denitrifer.</title>
        <authorList>
            <person name="Timsy T."/>
            <person name="Behrendt U."/>
            <person name="Ulrich A."/>
            <person name="Spanner T."/>
            <person name="Foesel B.U."/>
            <person name="Horn M.A."/>
            <person name="Kolb S."/>
        </authorList>
    </citation>
    <scope>NUCLEOTIDE SEQUENCE [LARGE SCALE GENOMIC DNA]</scope>
    <source>
        <strain evidence="18 19">H4-D09</strain>
        <plasmid evidence="18 19">p1</plasmid>
    </source>
</reference>
<evidence type="ECO:0000256" key="5">
    <source>
        <dbReference type="ARBA" id="ARBA00022519"/>
    </source>
</evidence>
<dbReference type="EC" id="2.7.13.3" evidence="3"/>
<evidence type="ECO:0000313" key="18">
    <source>
        <dbReference type="EMBL" id="QRZ14262.1"/>
    </source>
</evidence>
<dbReference type="SUPFAM" id="SSF55874">
    <property type="entry name" value="ATPase domain of HSP90 chaperone/DNA topoisomerase II/histidine kinase"/>
    <property type="match status" value="1"/>
</dbReference>
<dbReference type="EMBL" id="CP070369">
    <property type="protein sequence ID" value="QRZ14262.1"/>
    <property type="molecule type" value="Genomic_DNA"/>
</dbReference>
<evidence type="ECO:0000256" key="15">
    <source>
        <dbReference type="SAM" id="Phobius"/>
    </source>
</evidence>
<keyword evidence="14 15" id="KW-0472">Membrane</keyword>
<keyword evidence="5" id="KW-0997">Cell inner membrane</keyword>
<geneLocation type="plasmid" evidence="18 19">
    <name>p1</name>
</geneLocation>
<evidence type="ECO:0000256" key="14">
    <source>
        <dbReference type="ARBA" id="ARBA00023136"/>
    </source>
</evidence>
<keyword evidence="11" id="KW-0067">ATP-binding</keyword>
<dbReference type="SMART" id="SM00388">
    <property type="entry name" value="HisKA"/>
    <property type="match status" value="1"/>
</dbReference>
<keyword evidence="4" id="KW-1003">Cell membrane</keyword>
<dbReference type="CDD" id="cd00075">
    <property type="entry name" value="HATPase"/>
    <property type="match status" value="1"/>
</dbReference>
<protein>
    <recommendedName>
        <fullName evidence="3">histidine kinase</fullName>
        <ecNumber evidence="3">2.7.13.3</ecNumber>
    </recommendedName>
</protein>
<dbReference type="Proteomes" id="UP000663629">
    <property type="component" value="Plasmid p1"/>
</dbReference>
<dbReference type="PANTHER" id="PTHR44936">
    <property type="entry name" value="SENSOR PROTEIN CREC"/>
    <property type="match status" value="1"/>
</dbReference>
<evidence type="ECO:0000256" key="4">
    <source>
        <dbReference type="ARBA" id="ARBA00022475"/>
    </source>
</evidence>
<name>A0ABX7JNL9_9RHOB</name>
<dbReference type="Pfam" id="PF00672">
    <property type="entry name" value="HAMP"/>
    <property type="match status" value="1"/>
</dbReference>
<dbReference type="SMART" id="SM00304">
    <property type="entry name" value="HAMP"/>
    <property type="match status" value="1"/>
</dbReference>
<dbReference type="InterPro" id="IPR036890">
    <property type="entry name" value="HATPase_C_sf"/>
</dbReference>
<dbReference type="SUPFAM" id="SSF158472">
    <property type="entry name" value="HAMP domain-like"/>
    <property type="match status" value="1"/>
</dbReference>